<dbReference type="InterPro" id="IPR036515">
    <property type="entry name" value="Transposase_17_sf"/>
</dbReference>
<organism evidence="2">
    <name type="scientific">Candidatus Kentrum sp. FW</name>
    <dbReference type="NCBI Taxonomy" id="2126338"/>
    <lineage>
        <taxon>Bacteria</taxon>
        <taxon>Pseudomonadati</taxon>
        <taxon>Pseudomonadota</taxon>
        <taxon>Gammaproteobacteria</taxon>
        <taxon>Candidatus Kentrum</taxon>
    </lineage>
</organism>
<dbReference type="GO" id="GO:0004803">
    <property type="term" value="F:transposase activity"/>
    <property type="evidence" value="ECO:0007669"/>
    <property type="project" value="InterPro"/>
</dbReference>
<dbReference type="SUPFAM" id="SSF143422">
    <property type="entry name" value="Transposase IS200-like"/>
    <property type="match status" value="1"/>
</dbReference>
<dbReference type="Gene3D" id="3.30.70.1290">
    <property type="entry name" value="Transposase IS200-like"/>
    <property type="match status" value="1"/>
</dbReference>
<dbReference type="InterPro" id="IPR002686">
    <property type="entry name" value="Transposase_17"/>
</dbReference>
<dbReference type="NCBIfam" id="NF047646">
    <property type="entry name" value="REP_Tyr_transpos"/>
    <property type="match status" value="1"/>
</dbReference>
<dbReference type="PANTHER" id="PTHR36966:SF1">
    <property type="entry name" value="REP-ASSOCIATED TYROSINE TRANSPOSASE"/>
    <property type="match status" value="1"/>
</dbReference>
<dbReference type="InterPro" id="IPR052715">
    <property type="entry name" value="RAYT_transposase"/>
</dbReference>
<sequence>MSNYRRANVPGAIYFFTVVTYHRKPWLDREERIGILREALRKTMVHRPFRIDAMVVLPDHLHCLWQLPEGDHDFSGRWREIKKAVSRHMDTRTNHRNERPVWQRRFWEHLIRDEDDLRNHRDYIHYNPVKHGLAKRPGDWPWSSFGKAVARGWYIPDWGASEPVNIEKMDRE</sequence>
<dbReference type="AlphaFoldDB" id="A0A450SVR7"/>
<accession>A0A450SVR7</accession>
<dbReference type="PANTHER" id="PTHR36966">
    <property type="entry name" value="REP-ASSOCIATED TYROSINE TRANSPOSASE"/>
    <property type="match status" value="1"/>
</dbReference>
<proteinExistence type="predicted"/>
<evidence type="ECO:0000259" key="1">
    <source>
        <dbReference type="SMART" id="SM01321"/>
    </source>
</evidence>
<name>A0A450SVR7_9GAMM</name>
<dbReference type="GO" id="GO:0006313">
    <property type="term" value="P:DNA transposition"/>
    <property type="evidence" value="ECO:0007669"/>
    <property type="project" value="InterPro"/>
</dbReference>
<dbReference type="GO" id="GO:0043565">
    <property type="term" value="F:sequence-specific DNA binding"/>
    <property type="evidence" value="ECO:0007669"/>
    <property type="project" value="TreeGrafter"/>
</dbReference>
<dbReference type="Pfam" id="PF01797">
    <property type="entry name" value="Y1_Tnp"/>
    <property type="match status" value="1"/>
</dbReference>
<gene>
    <name evidence="2" type="ORF">BECKFW1821A_GA0114235_107816</name>
</gene>
<dbReference type="EMBL" id="CAADEW010000078">
    <property type="protein sequence ID" value="VFJ58122.1"/>
    <property type="molecule type" value="Genomic_DNA"/>
</dbReference>
<protein>
    <submittedName>
        <fullName evidence="2">Putative transposase</fullName>
    </submittedName>
</protein>
<evidence type="ECO:0000313" key="2">
    <source>
        <dbReference type="EMBL" id="VFJ58122.1"/>
    </source>
</evidence>
<feature type="domain" description="Transposase IS200-like" evidence="1">
    <location>
        <begin position="9"/>
        <end position="127"/>
    </location>
</feature>
<dbReference type="SMART" id="SM01321">
    <property type="entry name" value="Y1_Tnp"/>
    <property type="match status" value="1"/>
</dbReference>
<reference evidence="2" key="1">
    <citation type="submission" date="2019-02" db="EMBL/GenBank/DDBJ databases">
        <authorList>
            <person name="Gruber-Vodicka R. H."/>
            <person name="Seah K. B. B."/>
        </authorList>
    </citation>
    <scope>NUCLEOTIDE SEQUENCE</scope>
    <source>
        <strain evidence="2">BECK_BZ15</strain>
    </source>
</reference>